<dbReference type="SUPFAM" id="SSF53335">
    <property type="entry name" value="S-adenosyl-L-methionine-dependent methyltransferases"/>
    <property type="match status" value="1"/>
</dbReference>
<dbReference type="AlphaFoldDB" id="A0ABD3MNZ8"/>
<reference evidence="6 7" key="1">
    <citation type="submission" date="2024-10" db="EMBL/GenBank/DDBJ databases">
        <title>Updated reference genomes for cyclostephanoid diatoms.</title>
        <authorList>
            <person name="Roberts W.R."/>
            <person name="Alverson A.J."/>
        </authorList>
    </citation>
    <scope>NUCLEOTIDE SEQUENCE [LARGE SCALE GENOMIC DNA]</scope>
    <source>
        <strain evidence="6 7">AJA276-08</strain>
    </source>
</reference>
<keyword evidence="3" id="KW-0620">Polyamine biosynthesis</keyword>
<accession>A0ABD3MNZ8</accession>
<evidence type="ECO:0000256" key="1">
    <source>
        <dbReference type="ARBA" id="ARBA00007867"/>
    </source>
</evidence>
<dbReference type="InterPro" id="IPR037163">
    <property type="entry name" value="Spermidine_synt_N_sf"/>
</dbReference>
<dbReference type="InterPro" id="IPR001045">
    <property type="entry name" value="Spermi_synthase"/>
</dbReference>
<comment type="caution">
    <text evidence="6">The sequence shown here is derived from an EMBL/GenBank/DDBJ whole genome shotgun (WGS) entry which is preliminary data.</text>
</comment>
<comment type="similarity">
    <text evidence="1">Belongs to the spermidine/spermine synthase family.</text>
</comment>
<dbReference type="GO" id="GO:0006596">
    <property type="term" value="P:polyamine biosynthetic process"/>
    <property type="evidence" value="ECO:0007669"/>
    <property type="project" value="UniProtKB-UniRule"/>
</dbReference>
<evidence type="ECO:0000256" key="3">
    <source>
        <dbReference type="PROSITE-ProRule" id="PRU00354"/>
    </source>
</evidence>
<dbReference type="Pfam" id="PF17284">
    <property type="entry name" value="Spermine_synt_N"/>
    <property type="match status" value="1"/>
</dbReference>
<dbReference type="PANTHER" id="PTHR11558:SF11">
    <property type="entry name" value="SPERMIDINE SYNTHASE"/>
    <property type="match status" value="1"/>
</dbReference>
<proteinExistence type="inferred from homology"/>
<keyword evidence="4" id="KW-0732">Signal</keyword>
<feature type="signal peptide" evidence="4">
    <location>
        <begin position="1"/>
        <end position="25"/>
    </location>
</feature>
<dbReference type="HAMAP" id="MF_00198">
    <property type="entry name" value="Spermidine_synth"/>
    <property type="match status" value="1"/>
</dbReference>
<sequence>MAPGGPIFHELRGLILIVCCALARCSSYTSNTVLETSEQTLKPILEEEFEIGYAQSLTVESPPIASIKSVYQSIDVYNSKHYGKVLVLDDNLQLTERDASHYNEMLAHVPVMEYLANCGNETEPIRVMVVGGGDGYVVAELLKYPQVRWIDHVELDEEVINVSKENLPWADGWKDERVNLVISDGAKFVKDQAEKGIHYHVIIQDASDPFWYDTMGDITILPSSVLYELSHFESLHRLLRSKGGVLMMQAETYNIPSNLEAIRKWRNQLQGIGFDRPRYGSISIGTYSTGQIGFLTAHAQVGDGSNHEEVWGSGSTCDDNVYRMDVLPEMLWSKILSQFNNMNGTTLYYHPRVHRSSFDLPLWVEKSIYGSDVCA</sequence>
<dbReference type="Pfam" id="PF01564">
    <property type="entry name" value="Spermine_synth"/>
    <property type="match status" value="1"/>
</dbReference>
<gene>
    <name evidence="6" type="ORF">ACHAW5_008380</name>
</gene>
<dbReference type="InterPro" id="IPR035246">
    <property type="entry name" value="Spermidine_synt_N"/>
</dbReference>
<keyword evidence="7" id="KW-1185">Reference proteome</keyword>
<feature type="domain" description="PABS" evidence="5">
    <location>
        <begin position="43"/>
        <end position="299"/>
    </location>
</feature>
<dbReference type="Proteomes" id="UP001530315">
    <property type="component" value="Unassembled WGS sequence"/>
</dbReference>
<dbReference type="EMBL" id="JALLAZ020001788">
    <property type="protein sequence ID" value="KAL3763942.1"/>
    <property type="molecule type" value="Genomic_DNA"/>
</dbReference>
<feature type="active site" description="Proton acceptor" evidence="3">
    <location>
        <position position="205"/>
    </location>
</feature>
<dbReference type="PANTHER" id="PTHR11558">
    <property type="entry name" value="SPERMIDINE/SPERMINE SYNTHASE"/>
    <property type="match status" value="1"/>
</dbReference>
<evidence type="ECO:0000259" key="5">
    <source>
        <dbReference type="PROSITE" id="PS51006"/>
    </source>
</evidence>
<evidence type="ECO:0000313" key="6">
    <source>
        <dbReference type="EMBL" id="KAL3763942.1"/>
    </source>
</evidence>
<dbReference type="GO" id="GO:0016740">
    <property type="term" value="F:transferase activity"/>
    <property type="evidence" value="ECO:0007669"/>
    <property type="project" value="UniProtKB-UniRule"/>
</dbReference>
<keyword evidence="2 3" id="KW-0808">Transferase</keyword>
<dbReference type="Gene3D" id="2.30.140.10">
    <property type="entry name" value="Spermidine synthase, tetramerisation domain"/>
    <property type="match status" value="1"/>
</dbReference>
<dbReference type="PROSITE" id="PS51006">
    <property type="entry name" value="PABS_2"/>
    <property type="match status" value="1"/>
</dbReference>
<evidence type="ECO:0000256" key="2">
    <source>
        <dbReference type="ARBA" id="ARBA00022679"/>
    </source>
</evidence>
<protein>
    <recommendedName>
        <fullName evidence="5">PABS domain-containing protein</fullName>
    </recommendedName>
</protein>
<dbReference type="InterPro" id="IPR029063">
    <property type="entry name" value="SAM-dependent_MTases_sf"/>
</dbReference>
<organism evidence="6 7">
    <name type="scientific">Stephanodiscus triporus</name>
    <dbReference type="NCBI Taxonomy" id="2934178"/>
    <lineage>
        <taxon>Eukaryota</taxon>
        <taxon>Sar</taxon>
        <taxon>Stramenopiles</taxon>
        <taxon>Ochrophyta</taxon>
        <taxon>Bacillariophyta</taxon>
        <taxon>Coscinodiscophyceae</taxon>
        <taxon>Thalassiosirophycidae</taxon>
        <taxon>Stephanodiscales</taxon>
        <taxon>Stephanodiscaceae</taxon>
        <taxon>Stephanodiscus</taxon>
    </lineage>
</organism>
<evidence type="ECO:0000313" key="7">
    <source>
        <dbReference type="Proteomes" id="UP001530315"/>
    </source>
</evidence>
<evidence type="ECO:0000256" key="4">
    <source>
        <dbReference type="SAM" id="SignalP"/>
    </source>
</evidence>
<name>A0ABD3MNZ8_9STRA</name>
<dbReference type="InterPro" id="IPR030374">
    <property type="entry name" value="PABS"/>
</dbReference>
<feature type="chain" id="PRO_5044766057" description="PABS domain-containing protein" evidence="4">
    <location>
        <begin position="26"/>
        <end position="375"/>
    </location>
</feature>
<dbReference type="Gene3D" id="3.40.50.150">
    <property type="entry name" value="Vaccinia Virus protein VP39"/>
    <property type="match status" value="1"/>
</dbReference>